<name>A0A7W9CV97_9HYPH</name>
<keyword evidence="7" id="KW-1185">Reference proteome</keyword>
<gene>
    <name evidence="6" type="ORF">GGQ63_001275</name>
</gene>
<dbReference type="PANTHER" id="PTHR36985:SF1">
    <property type="entry name" value="TRANSLOCATION AND ASSEMBLY MODULE SUBUNIT TAMB"/>
    <property type="match status" value="1"/>
</dbReference>
<evidence type="ECO:0000256" key="4">
    <source>
        <dbReference type="ARBA" id="ARBA00023136"/>
    </source>
</evidence>
<protein>
    <submittedName>
        <fullName evidence="6">Translocation and assembly module TamB</fullName>
    </submittedName>
</protein>
<dbReference type="EMBL" id="JACHOO010000002">
    <property type="protein sequence ID" value="MBB5752223.1"/>
    <property type="molecule type" value="Genomic_DNA"/>
</dbReference>
<evidence type="ECO:0000259" key="5">
    <source>
        <dbReference type="Pfam" id="PF04357"/>
    </source>
</evidence>
<dbReference type="InterPro" id="IPR007452">
    <property type="entry name" value="TamB_C"/>
</dbReference>
<comment type="subcellular location">
    <subcellularLocation>
        <location evidence="1">Membrane</location>
        <topology evidence="1">Single-pass membrane protein</topology>
    </subcellularLocation>
</comment>
<dbReference type="GO" id="GO:0005886">
    <property type="term" value="C:plasma membrane"/>
    <property type="evidence" value="ECO:0007669"/>
    <property type="project" value="InterPro"/>
</dbReference>
<sequence length="1431" mass="143371">MRILRRLLLSLIALLLGVAVLAALLFGAAQTGPGKRALAALAGRLASSEGLTVTVEGLSGFVPSEIGVERIVLSDGAGRFATIEGASLVWDPLALLSGTVAIERLAAARVAIDRRPVLPDAQPDGGAGLPLLELALERLSVDEIALAGPVAGLASRFALTGSARLADPDAGLAVDFALTRLDAPGTISGRLGYSPGTAGGRLSVDVTGTEPADGLVANLLEIEGRPPLSLTIEGTAPLDDWNGTLALDAGPAGTVSGTGAVRRVEGGRRVMLDLAGAVEGLVPAKVAPLFAGRTTLMGSAVVRDGGAVGIEGLNLSAPGFGLALVGAIDRSADSLDLTLDLVGGDPARYAALAPGLAWREWRLNATVTGRLSAPEASATFTARDVAGEGYGAAAIEARASATPRDEGGHAFRLDGTATGLTADDPEVAAALGSNGAFGAAGTYVDGVPTVTAAEARLDPLDASFAGTAGAAGLDGRLDVTRLDLAAFSALAGRPLSGTAALRATVAASAGFADLRATVEGRGDHVATGIAALDGMLAGRSVVRGGVARSADGIAVDGLTLSADGLDVSVDGRIDRTTADLSGRAALADLGRFDPRVSGAADATFRFSGALGSLALDARLAVPSGVAMGKPVENLALEATLADLTGRPSGTLALTGSVAGKPARGRATLATDADGGRTLDGLDLAVGSVTAQGTAALGADGLLRGRLAVAAGDLADLAPLVLADIGGRLDATVTLDAADGRQTIALEGTGAGLTFGDNRAGRAEISATVTDPAGALRLDGRAVLGDVAAGGRRIERATVTASGDGSATALTLDTAIEGATVQAAGQLALAGETRRLRLDRLDIARSGVTAALGAPATLTFGADGVAIDALALRTGSGRATVRGRAGETLDLSVEIADLPLSLAALADPGLDLDGALSGEAQISGRADRLEGRYRLTVPRLTNGRIARAGLGPFAIRAEGTLAGGRATVDATIDAPSVSGVRVEGSVPLGAGDLDLALAGTIDLAIANTALANSGARVAGTTAIDARIGGSAAAPRLSGTARVSGGRYDDTLNGIALSDIAATLTGSDRTVEIAALTARTPQGGTVTGSGRIGLDPAAGFPADITLTLSRATLLSSDLVRLVTGGRVTISGPIAQRPRIGGRLDISSLDVNLPERLPGGLDPLDVRHINIGRAPGAERGLRARAREEQARRRRADAAPPAFLADLDLTLSAPNGVFVRGMGMDAEFGGDLTLSGTTASPVTLGAFELRRGRLEILGRRLDFTRGNVGFTGSLDPTLDIAADTTSDNVTVTVEVTGTASTPEVSFTSSPELAQDEVLSRLLFDRSIGSLTPGQALQVAQTIAQFSGGGPGVVDDVRRSLGVDTLDIGTDPTGTGAEVGIGKRLNDRVYLGVRQGTKPDSSRVTVDVDVTRNIRLQGATGADGDSEIGIGAQWDY</sequence>
<dbReference type="Proteomes" id="UP000523821">
    <property type="component" value="Unassembled WGS sequence"/>
</dbReference>
<evidence type="ECO:0000256" key="1">
    <source>
        <dbReference type="ARBA" id="ARBA00004167"/>
    </source>
</evidence>
<keyword evidence="3" id="KW-1133">Transmembrane helix</keyword>
<evidence type="ECO:0000313" key="7">
    <source>
        <dbReference type="Proteomes" id="UP000523821"/>
    </source>
</evidence>
<organism evidence="6 7">
    <name type="scientific">Prosthecomicrobium pneumaticum</name>
    <dbReference type="NCBI Taxonomy" id="81895"/>
    <lineage>
        <taxon>Bacteria</taxon>
        <taxon>Pseudomonadati</taxon>
        <taxon>Pseudomonadota</taxon>
        <taxon>Alphaproteobacteria</taxon>
        <taxon>Hyphomicrobiales</taxon>
        <taxon>Kaistiaceae</taxon>
        <taxon>Prosthecomicrobium</taxon>
    </lineage>
</organism>
<reference evidence="6 7" key="1">
    <citation type="submission" date="2020-08" db="EMBL/GenBank/DDBJ databases">
        <title>Genomic Encyclopedia of Type Strains, Phase IV (KMG-IV): sequencing the most valuable type-strain genomes for metagenomic binning, comparative biology and taxonomic classification.</title>
        <authorList>
            <person name="Goeker M."/>
        </authorList>
    </citation>
    <scope>NUCLEOTIDE SEQUENCE [LARGE SCALE GENOMIC DNA]</scope>
    <source>
        <strain evidence="6 7">DSM 16268</strain>
    </source>
</reference>
<comment type="caution">
    <text evidence="6">The sequence shown here is derived from an EMBL/GenBank/DDBJ whole genome shotgun (WGS) entry which is preliminary data.</text>
</comment>
<feature type="domain" description="Translocation and assembly module TamB C-terminal" evidence="5">
    <location>
        <begin position="1074"/>
        <end position="1429"/>
    </location>
</feature>
<evidence type="ECO:0000313" key="6">
    <source>
        <dbReference type="EMBL" id="MBB5752223.1"/>
    </source>
</evidence>
<proteinExistence type="predicted"/>
<dbReference type="GO" id="GO:0009306">
    <property type="term" value="P:protein secretion"/>
    <property type="evidence" value="ECO:0007669"/>
    <property type="project" value="InterPro"/>
</dbReference>
<keyword evidence="4" id="KW-0472">Membrane</keyword>
<dbReference type="RefSeq" id="WP_183853686.1">
    <property type="nucleotide sequence ID" value="NZ_JACHOO010000002.1"/>
</dbReference>
<dbReference type="PANTHER" id="PTHR36985">
    <property type="entry name" value="TRANSLOCATION AND ASSEMBLY MODULE SUBUNIT TAMB"/>
    <property type="match status" value="1"/>
</dbReference>
<keyword evidence="2" id="KW-0812">Transmembrane</keyword>
<accession>A0A7W9CV97</accession>
<dbReference type="Pfam" id="PF04357">
    <property type="entry name" value="TamB"/>
    <property type="match status" value="1"/>
</dbReference>
<evidence type="ECO:0000256" key="3">
    <source>
        <dbReference type="ARBA" id="ARBA00022989"/>
    </source>
</evidence>
<evidence type="ECO:0000256" key="2">
    <source>
        <dbReference type="ARBA" id="ARBA00022692"/>
    </source>
</evidence>